<feature type="compositionally biased region" description="Polar residues" evidence="1">
    <location>
        <begin position="186"/>
        <end position="201"/>
    </location>
</feature>
<comment type="caution">
    <text evidence="2">The sequence shown here is derived from an EMBL/GenBank/DDBJ whole genome shotgun (WGS) entry which is preliminary data.</text>
</comment>
<organism evidence="2 3">
    <name type="scientific">Leucocoprinus leucothites</name>
    <dbReference type="NCBI Taxonomy" id="201217"/>
    <lineage>
        <taxon>Eukaryota</taxon>
        <taxon>Fungi</taxon>
        <taxon>Dikarya</taxon>
        <taxon>Basidiomycota</taxon>
        <taxon>Agaricomycotina</taxon>
        <taxon>Agaricomycetes</taxon>
        <taxon>Agaricomycetidae</taxon>
        <taxon>Agaricales</taxon>
        <taxon>Agaricineae</taxon>
        <taxon>Agaricaceae</taxon>
        <taxon>Leucocoprinus</taxon>
    </lineage>
</organism>
<dbReference type="EMBL" id="JAACJO010000003">
    <property type="protein sequence ID" value="KAF5360429.1"/>
    <property type="molecule type" value="Genomic_DNA"/>
</dbReference>
<proteinExistence type="predicted"/>
<reference evidence="2 3" key="1">
    <citation type="journal article" date="2020" name="ISME J.">
        <title>Uncovering the hidden diversity of litter-decomposition mechanisms in mushroom-forming fungi.</title>
        <authorList>
            <person name="Floudas D."/>
            <person name="Bentzer J."/>
            <person name="Ahren D."/>
            <person name="Johansson T."/>
            <person name="Persson P."/>
            <person name="Tunlid A."/>
        </authorList>
    </citation>
    <scope>NUCLEOTIDE SEQUENCE [LARGE SCALE GENOMIC DNA]</scope>
    <source>
        <strain evidence="2 3">CBS 146.42</strain>
    </source>
</reference>
<dbReference type="Proteomes" id="UP000559027">
    <property type="component" value="Unassembled WGS sequence"/>
</dbReference>
<feature type="region of interest" description="Disordered" evidence="1">
    <location>
        <begin position="103"/>
        <end position="158"/>
    </location>
</feature>
<evidence type="ECO:0000313" key="3">
    <source>
        <dbReference type="Proteomes" id="UP000559027"/>
    </source>
</evidence>
<accession>A0A8H5LKF2</accession>
<feature type="region of interest" description="Disordered" evidence="1">
    <location>
        <begin position="183"/>
        <end position="220"/>
    </location>
</feature>
<sequence>MLELSPTSVALSSSYVDHLQVIIHRVNAIGWHKAVYGITLPLPLVAHTLPYFQRHGENRSIYESELPSYHIPKPMVLSWAGFPVDPRAYKPLKGFLGDEYENKPTFKHKRAGGEQDDDAEATTGRASKHTKTEQRVQGAGMRHAVEEETASQSEEGQVQIKRRFDTSAAHVLSGEIRLAPPATLVHPSTSRPQQGPTTTKKSLAKGSVPIKAANEEDAGREGAVPELLLVNKWYFGGGLDAKGWWVSE</sequence>
<name>A0A8H5LKF2_9AGAR</name>
<protein>
    <submittedName>
        <fullName evidence="2">Uncharacterized protein</fullName>
    </submittedName>
</protein>
<gene>
    <name evidence="2" type="ORF">D9756_004569</name>
</gene>
<dbReference type="AlphaFoldDB" id="A0A8H5LKF2"/>
<evidence type="ECO:0000256" key="1">
    <source>
        <dbReference type="SAM" id="MobiDB-lite"/>
    </source>
</evidence>
<keyword evidence="3" id="KW-1185">Reference proteome</keyword>
<evidence type="ECO:0000313" key="2">
    <source>
        <dbReference type="EMBL" id="KAF5360429.1"/>
    </source>
</evidence>